<dbReference type="OrthoDB" id="9800332at2"/>
<sequence>MRPNLTLIGMPGAGKSTVGVILAKDLAFGFVDTDILIQINRQKPLQRILDESGHLELRRIEEEEILKLNVEHQVIATGGSAVYSDRAMDHLRQISRIVFIDVEFEEISRRIRNFASRGIAKAPNQSFHELYLERQALYRRHADLRVDGNRLSQEELAAHIADLYRQGA</sequence>
<comment type="cofactor">
    <cofactor evidence="7">
        <name>Mg(2+)</name>
        <dbReference type="ChEBI" id="CHEBI:18420"/>
    </cofactor>
    <text evidence="7">Binds 1 Mg(2+) ion per subunit.</text>
</comment>
<dbReference type="InterPro" id="IPR000623">
    <property type="entry name" value="Shikimate_kinase/TSH1"/>
</dbReference>
<dbReference type="InterPro" id="IPR027417">
    <property type="entry name" value="P-loop_NTPase"/>
</dbReference>
<comment type="catalytic activity">
    <reaction evidence="7">
        <text>shikimate + ATP = 3-phosphoshikimate + ADP + H(+)</text>
        <dbReference type="Rhea" id="RHEA:13121"/>
        <dbReference type="ChEBI" id="CHEBI:15378"/>
        <dbReference type="ChEBI" id="CHEBI:30616"/>
        <dbReference type="ChEBI" id="CHEBI:36208"/>
        <dbReference type="ChEBI" id="CHEBI:145989"/>
        <dbReference type="ChEBI" id="CHEBI:456216"/>
        <dbReference type="EC" id="2.7.1.71"/>
    </reaction>
</comment>
<feature type="binding site" evidence="7">
    <location>
        <position position="134"/>
    </location>
    <ligand>
        <name>substrate</name>
    </ligand>
</feature>
<reference evidence="8 9" key="1">
    <citation type="submission" date="2019-07" db="EMBL/GenBank/DDBJ databases">
        <title>Insights of Desulfuromonas acetexigens electromicrobiology.</title>
        <authorList>
            <person name="Katuri K."/>
            <person name="Sapireddy V."/>
            <person name="Shaw D.R."/>
            <person name="Saikaly P."/>
        </authorList>
    </citation>
    <scope>NUCLEOTIDE SEQUENCE [LARGE SCALE GENOMIC DNA]</scope>
    <source>
        <strain evidence="8 9">2873</strain>
    </source>
</reference>
<dbReference type="GO" id="GO:0000287">
    <property type="term" value="F:magnesium ion binding"/>
    <property type="evidence" value="ECO:0007669"/>
    <property type="project" value="UniProtKB-UniRule"/>
</dbReference>
<dbReference type="GO" id="GO:0009423">
    <property type="term" value="P:chorismate biosynthetic process"/>
    <property type="evidence" value="ECO:0007669"/>
    <property type="project" value="UniProtKB-UniRule"/>
</dbReference>
<dbReference type="SUPFAM" id="SSF52540">
    <property type="entry name" value="P-loop containing nucleoside triphosphate hydrolases"/>
    <property type="match status" value="1"/>
</dbReference>
<feature type="binding site" evidence="7">
    <location>
        <position position="58"/>
    </location>
    <ligand>
        <name>substrate</name>
    </ligand>
</feature>
<evidence type="ECO:0000313" key="9">
    <source>
        <dbReference type="Proteomes" id="UP000317155"/>
    </source>
</evidence>
<dbReference type="Proteomes" id="UP000317155">
    <property type="component" value="Unassembled WGS sequence"/>
</dbReference>
<comment type="similarity">
    <text evidence="7">Belongs to the shikimate kinase family.</text>
</comment>
<proteinExistence type="inferred from homology"/>
<evidence type="ECO:0000256" key="4">
    <source>
        <dbReference type="ARBA" id="ARBA00022777"/>
    </source>
</evidence>
<name>A0A550J8Y8_9BACT</name>
<dbReference type="PANTHER" id="PTHR21087">
    <property type="entry name" value="SHIKIMATE KINASE"/>
    <property type="match status" value="1"/>
</dbReference>
<dbReference type="InterPro" id="IPR031322">
    <property type="entry name" value="Shikimate/glucono_kinase"/>
</dbReference>
<dbReference type="AlphaFoldDB" id="A0A550J8Y8"/>
<evidence type="ECO:0000256" key="7">
    <source>
        <dbReference type="HAMAP-Rule" id="MF_00109"/>
    </source>
</evidence>
<keyword evidence="6 7" id="KW-0057">Aromatic amino acid biosynthesis</keyword>
<feature type="binding site" evidence="7">
    <location>
        <position position="16"/>
    </location>
    <ligand>
        <name>Mg(2+)</name>
        <dbReference type="ChEBI" id="CHEBI:18420"/>
    </ligand>
</feature>
<dbReference type="EMBL" id="VJVV01000009">
    <property type="protein sequence ID" value="TRO79705.1"/>
    <property type="molecule type" value="Genomic_DNA"/>
</dbReference>
<dbReference type="GO" id="GO:0005829">
    <property type="term" value="C:cytosol"/>
    <property type="evidence" value="ECO:0007669"/>
    <property type="project" value="TreeGrafter"/>
</dbReference>
<dbReference type="RefSeq" id="WP_092058780.1">
    <property type="nucleotide sequence ID" value="NZ_FOJJ01000041.1"/>
</dbReference>
<keyword evidence="3 7" id="KW-0547">Nucleotide-binding</keyword>
<dbReference type="Gene3D" id="3.40.50.300">
    <property type="entry name" value="P-loop containing nucleotide triphosphate hydrolases"/>
    <property type="match status" value="1"/>
</dbReference>
<keyword evidence="7" id="KW-0460">Magnesium</keyword>
<comment type="subunit">
    <text evidence="7">Monomer.</text>
</comment>
<dbReference type="UniPathway" id="UPA00053">
    <property type="reaction ID" value="UER00088"/>
</dbReference>
<comment type="caution">
    <text evidence="8">The sequence shown here is derived from an EMBL/GenBank/DDBJ whole genome shotgun (WGS) entry which is preliminary data.</text>
</comment>
<dbReference type="HAMAP" id="MF_00109">
    <property type="entry name" value="Shikimate_kinase"/>
    <property type="match status" value="1"/>
</dbReference>
<comment type="subcellular location">
    <subcellularLocation>
        <location evidence="7">Cytoplasm</location>
    </subcellularLocation>
</comment>
<gene>
    <name evidence="7" type="primary">aroK</name>
    <name evidence="8" type="ORF">FL622_12400</name>
</gene>
<feature type="binding site" evidence="7">
    <location>
        <begin position="12"/>
        <end position="17"/>
    </location>
    <ligand>
        <name>ATP</name>
        <dbReference type="ChEBI" id="CHEBI:30616"/>
    </ligand>
</feature>
<evidence type="ECO:0000256" key="1">
    <source>
        <dbReference type="ARBA" id="ARBA00022605"/>
    </source>
</evidence>
<keyword evidence="7" id="KW-0963">Cytoplasm</keyword>
<feature type="binding site" evidence="7">
    <location>
        <position position="117"/>
    </location>
    <ligand>
        <name>ATP</name>
        <dbReference type="ChEBI" id="CHEBI:30616"/>
    </ligand>
</feature>
<keyword evidence="5 7" id="KW-0067">ATP-binding</keyword>
<keyword evidence="4 7" id="KW-0418">Kinase</keyword>
<feature type="binding site" evidence="7">
    <location>
        <position position="34"/>
    </location>
    <ligand>
        <name>substrate</name>
    </ligand>
</feature>
<dbReference type="PANTHER" id="PTHR21087:SF16">
    <property type="entry name" value="SHIKIMATE KINASE 1, CHLOROPLASTIC"/>
    <property type="match status" value="1"/>
</dbReference>
<dbReference type="GO" id="GO:0004765">
    <property type="term" value="F:shikimate kinase activity"/>
    <property type="evidence" value="ECO:0007669"/>
    <property type="project" value="UniProtKB-UniRule"/>
</dbReference>
<evidence type="ECO:0000256" key="2">
    <source>
        <dbReference type="ARBA" id="ARBA00022679"/>
    </source>
</evidence>
<dbReference type="EC" id="2.7.1.71" evidence="7"/>
<organism evidence="8 9">
    <name type="scientific">Trichloromonas acetexigens</name>
    <dbReference type="NCBI Taxonomy" id="38815"/>
    <lineage>
        <taxon>Bacteria</taxon>
        <taxon>Pseudomonadati</taxon>
        <taxon>Thermodesulfobacteriota</taxon>
        <taxon>Desulfuromonadia</taxon>
        <taxon>Desulfuromonadales</taxon>
        <taxon>Trichloromonadaceae</taxon>
        <taxon>Trichloromonas</taxon>
    </lineage>
</organism>
<dbReference type="PRINTS" id="PR01100">
    <property type="entry name" value="SHIKIMTKNASE"/>
</dbReference>
<comment type="caution">
    <text evidence="7">Lacks conserved residue(s) required for the propagation of feature annotation.</text>
</comment>
<dbReference type="GO" id="GO:0005524">
    <property type="term" value="F:ATP binding"/>
    <property type="evidence" value="ECO:0007669"/>
    <property type="project" value="UniProtKB-UniRule"/>
</dbReference>
<dbReference type="GO" id="GO:0008652">
    <property type="term" value="P:amino acid biosynthetic process"/>
    <property type="evidence" value="ECO:0007669"/>
    <property type="project" value="UniProtKB-KW"/>
</dbReference>
<evidence type="ECO:0000256" key="3">
    <source>
        <dbReference type="ARBA" id="ARBA00022741"/>
    </source>
</evidence>
<protein>
    <recommendedName>
        <fullName evidence="7">Shikimate kinase</fullName>
        <shortName evidence="7">SK</shortName>
        <ecNumber evidence="7">2.7.1.71</ecNumber>
    </recommendedName>
</protein>
<accession>A0A550J8Y8</accession>
<evidence type="ECO:0000313" key="8">
    <source>
        <dbReference type="EMBL" id="TRO79705.1"/>
    </source>
</evidence>
<comment type="function">
    <text evidence="7">Catalyzes the specific phosphorylation of the 3-hydroxyl group of shikimic acid using ATP as a cosubstrate.</text>
</comment>
<keyword evidence="1 7" id="KW-0028">Amino-acid biosynthesis</keyword>
<keyword evidence="7" id="KW-0479">Metal-binding</keyword>
<evidence type="ECO:0000256" key="5">
    <source>
        <dbReference type="ARBA" id="ARBA00022840"/>
    </source>
</evidence>
<evidence type="ECO:0000256" key="6">
    <source>
        <dbReference type="ARBA" id="ARBA00023141"/>
    </source>
</evidence>
<keyword evidence="9" id="KW-1185">Reference proteome</keyword>
<feature type="binding site" evidence="7">
    <location>
        <position position="79"/>
    </location>
    <ligand>
        <name>substrate</name>
    </ligand>
</feature>
<comment type="pathway">
    <text evidence="7">Metabolic intermediate biosynthesis; chorismate biosynthesis; chorismate from D-erythrose 4-phosphate and phosphoenolpyruvate: step 5/7.</text>
</comment>
<dbReference type="Pfam" id="PF01202">
    <property type="entry name" value="SKI"/>
    <property type="match status" value="1"/>
</dbReference>
<dbReference type="CDD" id="cd00464">
    <property type="entry name" value="SK"/>
    <property type="match status" value="1"/>
</dbReference>
<keyword evidence="2 7" id="KW-0808">Transferase</keyword>
<dbReference type="GO" id="GO:0009073">
    <property type="term" value="P:aromatic amino acid family biosynthetic process"/>
    <property type="evidence" value="ECO:0007669"/>
    <property type="project" value="UniProtKB-KW"/>
</dbReference>